<dbReference type="WBParaSite" id="SVE_0243900.1">
    <property type="protein sequence ID" value="SVE_0243900.1"/>
    <property type="gene ID" value="SVE_0243900"/>
</dbReference>
<organism evidence="2 3">
    <name type="scientific">Strongyloides venezuelensis</name>
    <name type="common">Threadworm</name>
    <dbReference type="NCBI Taxonomy" id="75913"/>
    <lineage>
        <taxon>Eukaryota</taxon>
        <taxon>Metazoa</taxon>
        <taxon>Ecdysozoa</taxon>
        <taxon>Nematoda</taxon>
        <taxon>Chromadorea</taxon>
        <taxon>Rhabditida</taxon>
        <taxon>Tylenchina</taxon>
        <taxon>Panagrolaimomorpha</taxon>
        <taxon>Strongyloidoidea</taxon>
        <taxon>Strongyloididae</taxon>
        <taxon>Strongyloides</taxon>
    </lineage>
</organism>
<accession>A0A0K0F0X2</accession>
<sequence>MLRVISANIWGKLSGPSCIFKTQLVAHLKLPKHLHIYLRSQIVYRHGIEFKRGTNAAKTTQDKNETFGEDLVSHATIKRWFKKSREGSEDLENEECGRHETVLDSDELRKAVMPIHAQPLVNLQRS</sequence>
<dbReference type="Proteomes" id="UP000035680">
    <property type="component" value="Unassembled WGS sequence"/>
</dbReference>
<name>A0A0K0F0X2_STRVS</name>
<evidence type="ECO:0000313" key="2">
    <source>
        <dbReference type="Proteomes" id="UP000035680"/>
    </source>
</evidence>
<dbReference type="Pfam" id="PF17906">
    <property type="entry name" value="HTH_48"/>
    <property type="match status" value="1"/>
</dbReference>
<dbReference type="STRING" id="75913.A0A0K0F0X2"/>
<feature type="domain" description="Mos1 transposase HTH" evidence="1">
    <location>
        <begin position="36"/>
        <end position="87"/>
    </location>
</feature>
<proteinExistence type="predicted"/>
<dbReference type="AlphaFoldDB" id="A0A0K0F0X2"/>
<reference evidence="2" key="1">
    <citation type="submission" date="2014-07" db="EMBL/GenBank/DDBJ databases">
        <authorList>
            <person name="Martin A.A"/>
            <person name="De Silva N."/>
        </authorList>
    </citation>
    <scope>NUCLEOTIDE SEQUENCE</scope>
</reference>
<dbReference type="Gene3D" id="1.10.10.1450">
    <property type="match status" value="1"/>
</dbReference>
<evidence type="ECO:0000313" key="3">
    <source>
        <dbReference type="WBParaSite" id="SVE_0243900.1"/>
    </source>
</evidence>
<dbReference type="InterPro" id="IPR041426">
    <property type="entry name" value="Mos1_HTH"/>
</dbReference>
<keyword evidence="2" id="KW-1185">Reference proteome</keyword>
<reference evidence="3" key="2">
    <citation type="submission" date="2015-08" db="UniProtKB">
        <authorList>
            <consortium name="WormBaseParasite"/>
        </authorList>
    </citation>
    <scope>IDENTIFICATION</scope>
</reference>
<protein>
    <submittedName>
        <fullName evidence="3">HTH_48 domain-containing protein</fullName>
    </submittedName>
</protein>
<evidence type="ECO:0000259" key="1">
    <source>
        <dbReference type="Pfam" id="PF17906"/>
    </source>
</evidence>